<dbReference type="PANTHER" id="PTHR11153">
    <property type="entry name" value="SIDEROFLEXIN"/>
    <property type="match status" value="1"/>
</dbReference>
<organism evidence="10 11">
    <name type="scientific">Xiphophorus couchianus</name>
    <name type="common">Monterrey platyfish</name>
    <dbReference type="NCBI Taxonomy" id="32473"/>
    <lineage>
        <taxon>Eukaryota</taxon>
        <taxon>Metazoa</taxon>
        <taxon>Chordata</taxon>
        <taxon>Craniata</taxon>
        <taxon>Vertebrata</taxon>
        <taxon>Euteleostomi</taxon>
        <taxon>Actinopterygii</taxon>
        <taxon>Neopterygii</taxon>
        <taxon>Teleostei</taxon>
        <taxon>Neoteleostei</taxon>
        <taxon>Acanthomorphata</taxon>
        <taxon>Ovalentaria</taxon>
        <taxon>Atherinomorphae</taxon>
        <taxon>Cyprinodontiformes</taxon>
        <taxon>Poeciliidae</taxon>
        <taxon>Poeciliinae</taxon>
        <taxon>Xiphophorus</taxon>
    </lineage>
</organism>
<evidence type="ECO:0000256" key="2">
    <source>
        <dbReference type="ARBA" id="ARBA00005974"/>
    </source>
</evidence>
<accession>A0A3B5LAD2</accession>
<evidence type="ECO:0000256" key="1">
    <source>
        <dbReference type="ARBA" id="ARBA00004225"/>
    </source>
</evidence>
<keyword evidence="8 9" id="KW-0472">Membrane</keyword>
<evidence type="ECO:0000256" key="9">
    <source>
        <dbReference type="SAM" id="Phobius"/>
    </source>
</evidence>
<dbReference type="InterPro" id="IPR004686">
    <property type="entry name" value="Mtc"/>
</dbReference>
<name>A0A3B5LAD2_9TELE</name>
<feature type="transmembrane region" description="Helical" evidence="9">
    <location>
        <begin position="82"/>
        <end position="107"/>
    </location>
</feature>
<evidence type="ECO:0000313" key="11">
    <source>
        <dbReference type="Proteomes" id="UP000261380"/>
    </source>
</evidence>
<dbReference type="GeneTree" id="ENSGT01030000234641"/>
<dbReference type="PANTHER" id="PTHR11153:SF3">
    <property type="entry name" value="SIDEROFLEXIN-4"/>
    <property type="match status" value="1"/>
</dbReference>
<evidence type="ECO:0000313" key="10">
    <source>
        <dbReference type="Ensembl" id="ENSXCOP00000007797.1"/>
    </source>
</evidence>
<feature type="transmembrane region" description="Helical" evidence="9">
    <location>
        <begin position="217"/>
        <end position="238"/>
    </location>
</feature>
<keyword evidence="7" id="KW-0496">Mitochondrion</keyword>
<comment type="similarity">
    <text evidence="2">Belongs to the sideroflexin family.</text>
</comment>
<keyword evidence="6 9" id="KW-1133">Transmembrane helix</keyword>
<evidence type="ECO:0000256" key="6">
    <source>
        <dbReference type="ARBA" id="ARBA00022989"/>
    </source>
</evidence>
<evidence type="ECO:0000256" key="8">
    <source>
        <dbReference type="ARBA" id="ARBA00023136"/>
    </source>
</evidence>
<reference evidence="10" key="2">
    <citation type="submission" date="2025-09" db="UniProtKB">
        <authorList>
            <consortium name="Ensembl"/>
        </authorList>
    </citation>
    <scope>IDENTIFICATION</scope>
</reference>
<reference evidence="10" key="1">
    <citation type="submission" date="2025-08" db="UniProtKB">
        <authorList>
            <consortium name="Ensembl"/>
        </authorList>
    </citation>
    <scope>IDENTIFICATION</scope>
</reference>
<dbReference type="Pfam" id="PF03820">
    <property type="entry name" value="SFXNs"/>
    <property type="match status" value="1"/>
</dbReference>
<dbReference type="GO" id="GO:1990542">
    <property type="term" value="P:mitochondrial transmembrane transport"/>
    <property type="evidence" value="ECO:0007669"/>
    <property type="project" value="TreeGrafter"/>
</dbReference>
<feature type="transmembrane region" description="Helical" evidence="9">
    <location>
        <begin position="175"/>
        <end position="196"/>
    </location>
</feature>
<evidence type="ECO:0000256" key="7">
    <source>
        <dbReference type="ARBA" id="ARBA00023128"/>
    </source>
</evidence>
<keyword evidence="4 9" id="KW-0812">Transmembrane</keyword>
<dbReference type="GO" id="GO:0030218">
    <property type="term" value="P:erythrocyte differentiation"/>
    <property type="evidence" value="ECO:0007669"/>
    <property type="project" value="Ensembl"/>
</dbReference>
<proteinExistence type="inferred from homology"/>
<comment type="subcellular location">
    <subcellularLocation>
        <location evidence="1">Mitochondrion membrane</location>
        <topology evidence="1">Multi-pass membrane protein</topology>
    </subcellularLocation>
</comment>
<evidence type="ECO:0000256" key="4">
    <source>
        <dbReference type="ARBA" id="ARBA00022692"/>
    </source>
</evidence>
<dbReference type="GO" id="GO:0015075">
    <property type="term" value="F:monoatomic ion transmembrane transporter activity"/>
    <property type="evidence" value="ECO:0007669"/>
    <property type="project" value="InterPro"/>
</dbReference>
<dbReference type="Ensembl" id="ENSXCOT00000007895.1">
    <property type="protein sequence ID" value="ENSXCOP00000007797.1"/>
    <property type="gene ID" value="ENSXCOG00000005989.1"/>
</dbReference>
<dbReference type="AlphaFoldDB" id="A0A3B5LAD2"/>
<keyword evidence="11" id="KW-1185">Reference proteome</keyword>
<dbReference type="Proteomes" id="UP000261380">
    <property type="component" value="Unplaced"/>
</dbReference>
<dbReference type="STRING" id="32473.ENSXCOP00000007797"/>
<dbReference type="GO" id="GO:0045333">
    <property type="term" value="P:cellular respiration"/>
    <property type="evidence" value="ECO:0007669"/>
    <property type="project" value="Ensembl"/>
</dbReference>
<evidence type="ECO:0000256" key="5">
    <source>
        <dbReference type="ARBA" id="ARBA00022970"/>
    </source>
</evidence>
<dbReference type="GO" id="GO:0006865">
    <property type="term" value="P:amino acid transport"/>
    <property type="evidence" value="ECO:0007669"/>
    <property type="project" value="UniProtKB-KW"/>
</dbReference>
<dbReference type="GO" id="GO:0005743">
    <property type="term" value="C:mitochondrial inner membrane"/>
    <property type="evidence" value="ECO:0007669"/>
    <property type="project" value="TreeGrafter"/>
</dbReference>
<protein>
    <submittedName>
        <fullName evidence="10">Sideroflexin 4</fullName>
    </submittedName>
</protein>
<keyword evidence="5" id="KW-0029">Amino-acid transport</keyword>
<evidence type="ECO:0000256" key="3">
    <source>
        <dbReference type="ARBA" id="ARBA00022448"/>
    </source>
</evidence>
<sequence>MLSSDVRFNSNYGVLLRSWPGRNNLLSLLSSATSSCFQVVASLLPHSGVKAALFWQFLLQSYNAGFSYVHRNSSTEKEKKTSLQQLLLIVGTVSYTTCAGALPQIFIDRLRIRNPPLQTLCRSILPIPLSAVLAFVNVLTVRHQETETGIQVFDCNGNPAGVSKAAASKAVWETALSRAVLFGTTAAVPNLLVLFLQKRGFFQRNSLLMAPCRHISAALVLGTMIPVSFSLFSPAGTINRDSVEEELQAGASGQTLFYHRGL</sequence>
<keyword evidence="3" id="KW-0813">Transport</keyword>